<proteinExistence type="predicted"/>
<dbReference type="GO" id="GO:0005524">
    <property type="term" value="F:ATP binding"/>
    <property type="evidence" value="ECO:0007669"/>
    <property type="project" value="InterPro"/>
</dbReference>
<dbReference type="EMBL" id="UINC01127400">
    <property type="protein sequence ID" value="SVD06492.1"/>
    <property type="molecule type" value="Genomic_DNA"/>
</dbReference>
<reference evidence="2" key="1">
    <citation type="submission" date="2018-05" db="EMBL/GenBank/DDBJ databases">
        <authorList>
            <person name="Lanie J.A."/>
            <person name="Ng W.-L."/>
            <person name="Kazmierczak K.M."/>
            <person name="Andrzejewski T.M."/>
            <person name="Davidsen T.M."/>
            <person name="Wayne K.J."/>
            <person name="Tettelin H."/>
            <person name="Glass J.I."/>
            <person name="Rusch D."/>
            <person name="Podicherti R."/>
            <person name="Tsui H.-C.T."/>
            <person name="Winkler M.E."/>
        </authorList>
    </citation>
    <scope>NUCLEOTIDE SEQUENCE</scope>
</reference>
<dbReference type="GO" id="GO:0016887">
    <property type="term" value="F:ATP hydrolysis activity"/>
    <property type="evidence" value="ECO:0007669"/>
    <property type="project" value="InterPro"/>
</dbReference>
<dbReference type="Pfam" id="PF00005">
    <property type="entry name" value="ABC_tran"/>
    <property type="match status" value="1"/>
</dbReference>
<feature type="non-terminal residue" evidence="2">
    <location>
        <position position="29"/>
    </location>
</feature>
<protein>
    <recommendedName>
        <fullName evidence="1">ABC transporter domain-containing protein</fullName>
    </recommendedName>
</protein>
<name>A0A382SAA0_9ZZZZ</name>
<dbReference type="Gene3D" id="3.40.50.300">
    <property type="entry name" value="P-loop containing nucleotide triphosphate hydrolases"/>
    <property type="match status" value="1"/>
</dbReference>
<organism evidence="2">
    <name type="scientific">marine metagenome</name>
    <dbReference type="NCBI Taxonomy" id="408172"/>
    <lineage>
        <taxon>unclassified sequences</taxon>
        <taxon>metagenomes</taxon>
        <taxon>ecological metagenomes</taxon>
    </lineage>
</organism>
<feature type="non-terminal residue" evidence="2">
    <location>
        <position position="1"/>
    </location>
</feature>
<feature type="domain" description="ABC transporter" evidence="1">
    <location>
        <begin position="3"/>
        <end position="29"/>
    </location>
</feature>
<evidence type="ECO:0000259" key="1">
    <source>
        <dbReference type="Pfam" id="PF00005"/>
    </source>
</evidence>
<evidence type="ECO:0000313" key="2">
    <source>
        <dbReference type="EMBL" id="SVD06492.1"/>
    </source>
</evidence>
<accession>A0A382SAA0</accession>
<gene>
    <name evidence="2" type="ORF">METZ01_LOCUS359346</name>
</gene>
<sequence length="29" mass="2843">VVDGVSINVTPGEIVGLLGPNGAGKTTMF</sequence>
<dbReference type="SUPFAM" id="SSF52540">
    <property type="entry name" value="P-loop containing nucleoside triphosphate hydrolases"/>
    <property type="match status" value="1"/>
</dbReference>
<dbReference type="InterPro" id="IPR003439">
    <property type="entry name" value="ABC_transporter-like_ATP-bd"/>
</dbReference>
<dbReference type="InterPro" id="IPR027417">
    <property type="entry name" value="P-loop_NTPase"/>
</dbReference>
<dbReference type="AlphaFoldDB" id="A0A382SAA0"/>